<dbReference type="PRINTS" id="PR00081">
    <property type="entry name" value="GDHRDH"/>
</dbReference>
<dbReference type="PANTHER" id="PTHR43639:SF1">
    <property type="entry name" value="SHORT-CHAIN DEHYDROGENASE_REDUCTASE FAMILY PROTEIN"/>
    <property type="match status" value="1"/>
</dbReference>
<protein>
    <submittedName>
        <fullName evidence="3">SDR family oxidoreductase</fullName>
    </submittedName>
</protein>
<dbReference type="Proteomes" id="UP001165283">
    <property type="component" value="Unassembled WGS sequence"/>
</dbReference>
<dbReference type="InterPro" id="IPR002347">
    <property type="entry name" value="SDR_fam"/>
</dbReference>
<dbReference type="Gene3D" id="3.40.50.720">
    <property type="entry name" value="NAD(P)-binding Rossmann-like Domain"/>
    <property type="match status" value="1"/>
</dbReference>
<dbReference type="InterPro" id="IPR036291">
    <property type="entry name" value="NAD(P)-bd_dom_sf"/>
</dbReference>
<accession>A0ABT0ZVM7</accession>
<sequence length="245" mass="24989">MELTGKVAVVTGGSRGIGRAVTTRLAEAGAEVVLTFRADATAAVGVVDEIRAKGGRVLAVQADSAETGAMDHVVERAVGRSGRLDVLVNNAAELVVAPLEELDAAAFDRIVATNVRAPFLAARAAARHMGEGGRIITIGSNMIGRTVFPGFALYSLSKTALVGMTKGLSRDLGPRGITANLVNPGPIDTDLNPSDGPQSATIAGFTTLGRYGRPEEIADMVVHLAGPGAAYVTGAAIDVDGGFTV</sequence>
<dbReference type="PRINTS" id="PR00080">
    <property type="entry name" value="SDRFAMILY"/>
</dbReference>
<reference evidence="3" key="1">
    <citation type="submission" date="2021-04" db="EMBL/GenBank/DDBJ databases">
        <title>Pseudonocardia sp. nov., isolated from sandy soil of mangrove forest.</title>
        <authorList>
            <person name="Zan Z."/>
            <person name="Huang R."/>
            <person name="Liu W."/>
        </authorList>
    </citation>
    <scope>NUCLEOTIDE SEQUENCE</scope>
    <source>
        <strain evidence="3">S2-4</strain>
    </source>
</reference>
<comment type="caution">
    <text evidence="3">The sequence shown here is derived from an EMBL/GenBank/DDBJ whole genome shotgun (WGS) entry which is preliminary data.</text>
</comment>
<proteinExistence type="inferred from homology"/>
<comment type="similarity">
    <text evidence="1">Belongs to the short-chain dehydrogenases/reductases (SDR) family.</text>
</comment>
<dbReference type="EMBL" id="JAGSOV010000015">
    <property type="protein sequence ID" value="MCO1654725.1"/>
    <property type="molecule type" value="Genomic_DNA"/>
</dbReference>
<dbReference type="PANTHER" id="PTHR43639">
    <property type="entry name" value="OXIDOREDUCTASE, SHORT-CHAIN DEHYDROGENASE/REDUCTASE FAMILY (AFU_ORTHOLOGUE AFUA_5G02870)"/>
    <property type="match status" value="1"/>
</dbReference>
<evidence type="ECO:0000313" key="4">
    <source>
        <dbReference type="Proteomes" id="UP001165283"/>
    </source>
</evidence>
<dbReference type="SUPFAM" id="SSF51735">
    <property type="entry name" value="NAD(P)-binding Rossmann-fold domains"/>
    <property type="match status" value="1"/>
</dbReference>
<evidence type="ECO:0000313" key="3">
    <source>
        <dbReference type="EMBL" id="MCO1654725.1"/>
    </source>
</evidence>
<evidence type="ECO:0000256" key="1">
    <source>
        <dbReference type="ARBA" id="ARBA00006484"/>
    </source>
</evidence>
<dbReference type="RefSeq" id="WP_252436622.1">
    <property type="nucleotide sequence ID" value="NZ_JAGSOV010000015.1"/>
</dbReference>
<organism evidence="3 4">
    <name type="scientific">Pseudonocardia humida</name>
    <dbReference type="NCBI Taxonomy" id="2800819"/>
    <lineage>
        <taxon>Bacteria</taxon>
        <taxon>Bacillati</taxon>
        <taxon>Actinomycetota</taxon>
        <taxon>Actinomycetes</taxon>
        <taxon>Pseudonocardiales</taxon>
        <taxon>Pseudonocardiaceae</taxon>
        <taxon>Pseudonocardia</taxon>
    </lineage>
</organism>
<evidence type="ECO:0000256" key="2">
    <source>
        <dbReference type="ARBA" id="ARBA00023002"/>
    </source>
</evidence>
<dbReference type="Pfam" id="PF13561">
    <property type="entry name" value="adh_short_C2"/>
    <property type="match status" value="1"/>
</dbReference>
<keyword evidence="2" id="KW-0560">Oxidoreductase</keyword>
<name>A0ABT0ZVM7_9PSEU</name>
<keyword evidence="4" id="KW-1185">Reference proteome</keyword>
<gene>
    <name evidence="3" type="ORF">KDL28_06610</name>
</gene>